<dbReference type="Proteomes" id="UP000178059">
    <property type="component" value="Unassembled WGS sequence"/>
</dbReference>
<dbReference type="PANTHER" id="PTHR30437:SF4">
    <property type="entry name" value="TRANSCRIPTION ELONGATION FACTOR GREA"/>
    <property type="match status" value="1"/>
</dbReference>
<evidence type="ECO:0000256" key="7">
    <source>
        <dbReference type="ARBA" id="ARBA00030776"/>
    </source>
</evidence>
<dbReference type="InterPro" id="IPR036805">
    <property type="entry name" value="Tscrpt_elong_fac_GreA/B_N_sf"/>
</dbReference>
<feature type="domain" description="Transcription elongation factor GreA/GreB N-terminal" evidence="11">
    <location>
        <begin position="5"/>
        <end position="73"/>
    </location>
</feature>
<feature type="coiled-coil region" evidence="8">
    <location>
        <begin position="7"/>
        <end position="68"/>
    </location>
</feature>
<comment type="function">
    <text evidence="6 8 9">Necessary for efficient RNA polymerase transcription elongation past template-encoded arresting sites. The arresting sites in DNA have the property of trapping a certain fraction of elongating RNA polymerases that pass through, resulting in locked ternary complexes. Cleavage of the nascent transcript by cleavage factors such as GreA or GreB allows the resumption of elongation from the new 3'terminus. GreA releases sequences of 2 to 3 nucleotides.</text>
</comment>
<dbReference type="GO" id="GO:0003746">
    <property type="term" value="F:translation elongation factor activity"/>
    <property type="evidence" value="ECO:0007669"/>
    <property type="project" value="UniProtKB-KW"/>
</dbReference>
<organism evidence="12 13">
    <name type="scientific">Candidatus Nomurabacteria bacterium RIFCSPHIGHO2_01_FULL_42_16</name>
    <dbReference type="NCBI Taxonomy" id="1801743"/>
    <lineage>
        <taxon>Bacteria</taxon>
        <taxon>Candidatus Nomuraibacteriota</taxon>
    </lineage>
</organism>
<dbReference type="Gene3D" id="3.10.50.30">
    <property type="entry name" value="Transcription elongation factor, GreA/GreB, C-terminal domain"/>
    <property type="match status" value="1"/>
</dbReference>
<dbReference type="SUPFAM" id="SSF46557">
    <property type="entry name" value="GreA transcript cleavage protein, N-terminal domain"/>
    <property type="match status" value="1"/>
</dbReference>
<dbReference type="AlphaFoldDB" id="A0A1F6VJQ2"/>
<dbReference type="InterPro" id="IPR023459">
    <property type="entry name" value="Tscrpt_elong_fac_GreA/B_fam"/>
</dbReference>
<dbReference type="SUPFAM" id="SSF54534">
    <property type="entry name" value="FKBP-like"/>
    <property type="match status" value="1"/>
</dbReference>
<evidence type="ECO:0000256" key="6">
    <source>
        <dbReference type="ARBA" id="ARBA00024916"/>
    </source>
</evidence>
<evidence type="ECO:0000256" key="1">
    <source>
        <dbReference type="ARBA" id="ARBA00008213"/>
    </source>
</evidence>
<feature type="domain" description="Transcription elongation factor GreA/GreB C-terminal" evidence="10">
    <location>
        <begin position="80"/>
        <end position="153"/>
    </location>
</feature>
<keyword evidence="12" id="KW-0251">Elongation factor</keyword>
<evidence type="ECO:0000256" key="5">
    <source>
        <dbReference type="ARBA" id="ARBA00023163"/>
    </source>
</evidence>
<dbReference type="GO" id="GO:0032784">
    <property type="term" value="P:regulation of DNA-templated transcription elongation"/>
    <property type="evidence" value="ECO:0007669"/>
    <property type="project" value="UniProtKB-UniRule"/>
</dbReference>
<proteinExistence type="inferred from homology"/>
<keyword evidence="8" id="KW-0175">Coiled coil</keyword>
<evidence type="ECO:0000256" key="9">
    <source>
        <dbReference type="RuleBase" id="RU000556"/>
    </source>
</evidence>
<accession>A0A1F6VJQ2</accession>
<keyword evidence="5 8" id="KW-0804">Transcription</keyword>
<dbReference type="Pfam" id="PF01272">
    <property type="entry name" value="GreA_GreB"/>
    <property type="match status" value="1"/>
</dbReference>
<evidence type="ECO:0000259" key="11">
    <source>
        <dbReference type="Pfam" id="PF03449"/>
    </source>
</evidence>
<evidence type="ECO:0000256" key="3">
    <source>
        <dbReference type="ARBA" id="ARBA00023015"/>
    </source>
</evidence>
<dbReference type="InterPro" id="IPR001437">
    <property type="entry name" value="Tscrpt_elong_fac_GreA/B_C"/>
</dbReference>
<dbReference type="InterPro" id="IPR028624">
    <property type="entry name" value="Tscrpt_elong_fac_GreA/B"/>
</dbReference>
<sequence>MAKDYITEEKKGELEKELKELKTVKRKEILESIEFAKSLGDLSENAEYQQARESQAKLEDRIRQIEHILKVSTVVAKHHSDVVEVGSTAVVQKEGVKETKKYQIVGSAEADTARGKISNRSPLGKAMMGKKEGDTVSCQAPSGIIKYKIIDIE</sequence>
<dbReference type="HAMAP" id="MF_00105">
    <property type="entry name" value="GreA_GreB"/>
    <property type="match status" value="1"/>
</dbReference>
<dbReference type="GO" id="GO:0070063">
    <property type="term" value="F:RNA polymerase binding"/>
    <property type="evidence" value="ECO:0007669"/>
    <property type="project" value="InterPro"/>
</dbReference>
<keyword evidence="4 8" id="KW-0238">DNA-binding</keyword>
<comment type="caution">
    <text evidence="12">The sequence shown here is derived from an EMBL/GenBank/DDBJ whole genome shotgun (WGS) entry which is preliminary data.</text>
</comment>
<dbReference type="Gene3D" id="1.10.287.180">
    <property type="entry name" value="Transcription elongation factor, GreA/GreB, N-terminal domain"/>
    <property type="match status" value="1"/>
</dbReference>
<name>A0A1F6VJQ2_9BACT</name>
<dbReference type="InterPro" id="IPR006359">
    <property type="entry name" value="Tscrpt_elong_fac_GreA"/>
</dbReference>
<dbReference type="InterPro" id="IPR022691">
    <property type="entry name" value="Tscrpt_elong_fac_GreA/B_N"/>
</dbReference>
<evidence type="ECO:0000259" key="10">
    <source>
        <dbReference type="Pfam" id="PF01272"/>
    </source>
</evidence>
<dbReference type="NCBIfam" id="NF001263">
    <property type="entry name" value="PRK00226.1-4"/>
    <property type="match status" value="1"/>
</dbReference>
<dbReference type="FunFam" id="3.10.50.30:FF:000001">
    <property type="entry name" value="Transcription elongation factor GreA"/>
    <property type="match status" value="1"/>
</dbReference>
<dbReference type="NCBIfam" id="TIGR01462">
    <property type="entry name" value="greA"/>
    <property type="match status" value="1"/>
</dbReference>
<dbReference type="Pfam" id="PF03449">
    <property type="entry name" value="GreA_GreB_N"/>
    <property type="match status" value="1"/>
</dbReference>
<gene>
    <name evidence="8" type="primary">greA</name>
    <name evidence="12" type="ORF">A2824_02050</name>
</gene>
<dbReference type="GO" id="GO:0003677">
    <property type="term" value="F:DNA binding"/>
    <property type="evidence" value="ECO:0007669"/>
    <property type="project" value="UniProtKB-UniRule"/>
</dbReference>
<evidence type="ECO:0000256" key="4">
    <source>
        <dbReference type="ARBA" id="ARBA00023125"/>
    </source>
</evidence>
<comment type="similarity">
    <text evidence="1 8 9">Belongs to the GreA/GreB family.</text>
</comment>
<dbReference type="PROSITE" id="PS00829">
    <property type="entry name" value="GREAB_1"/>
    <property type="match status" value="1"/>
</dbReference>
<evidence type="ECO:0000313" key="12">
    <source>
        <dbReference type="EMBL" id="OGI69911.1"/>
    </source>
</evidence>
<keyword evidence="12" id="KW-0648">Protein biosynthesis</keyword>
<dbReference type="PANTHER" id="PTHR30437">
    <property type="entry name" value="TRANSCRIPTION ELONGATION FACTOR GREA"/>
    <property type="match status" value="1"/>
</dbReference>
<keyword evidence="3 8" id="KW-0805">Transcription regulation</keyword>
<dbReference type="GO" id="GO:0006354">
    <property type="term" value="P:DNA-templated transcription elongation"/>
    <property type="evidence" value="ECO:0007669"/>
    <property type="project" value="TreeGrafter"/>
</dbReference>
<reference evidence="12 13" key="1">
    <citation type="journal article" date="2016" name="Nat. Commun.">
        <title>Thousands of microbial genomes shed light on interconnected biogeochemical processes in an aquifer system.</title>
        <authorList>
            <person name="Anantharaman K."/>
            <person name="Brown C.T."/>
            <person name="Hug L.A."/>
            <person name="Sharon I."/>
            <person name="Castelle C.J."/>
            <person name="Probst A.J."/>
            <person name="Thomas B.C."/>
            <person name="Singh A."/>
            <person name="Wilkins M.J."/>
            <person name="Karaoz U."/>
            <person name="Brodie E.L."/>
            <person name="Williams K.H."/>
            <person name="Hubbard S.S."/>
            <person name="Banfield J.F."/>
        </authorList>
    </citation>
    <scope>NUCLEOTIDE SEQUENCE [LARGE SCALE GENOMIC DNA]</scope>
</reference>
<protein>
    <recommendedName>
        <fullName evidence="2 8">Transcription elongation factor GreA</fullName>
    </recommendedName>
    <alternativeName>
        <fullName evidence="7 8">Transcript cleavage factor GreA</fullName>
    </alternativeName>
</protein>
<evidence type="ECO:0000256" key="8">
    <source>
        <dbReference type="HAMAP-Rule" id="MF_00105"/>
    </source>
</evidence>
<dbReference type="InterPro" id="IPR018151">
    <property type="entry name" value="TF_GreA/GreB_CS"/>
</dbReference>
<dbReference type="EMBL" id="MFTT01000017">
    <property type="protein sequence ID" value="OGI69911.1"/>
    <property type="molecule type" value="Genomic_DNA"/>
</dbReference>
<dbReference type="PIRSF" id="PIRSF006092">
    <property type="entry name" value="GreA_GreB"/>
    <property type="match status" value="1"/>
</dbReference>
<evidence type="ECO:0000313" key="13">
    <source>
        <dbReference type="Proteomes" id="UP000178059"/>
    </source>
</evidence>
<evidence type="ECO:0000256" key="2">
    <source>
        <dbReference type="ARBA" id="ARBA00013729"/>
    </source>
</evidence>
<dbReference type="FunFam" id="1.10.287.180:FF:000001">
    <property type="entry name" value="Transcription elongation factor GreA"/>
    <property type="match status" value="1"/>
</dbReference>
<dbReference type="STRING" id="1801743.A2824_02050"/>
<dbReference type="InterPro" id="IPR036953">
    <property type="entry name" value="GreA/GreB_C_sf"/>
</dbReference>